<organism evidence="1 2">
    <name type="scientific">Aspergillus melleus</name>
    <dbReference type="NCBI Taxonomy" id="138277"/>
    <lineage>
        <taxon>Eukaryota</taxon>
        <taxon>Fungi</taxon>
        <taxon>Dikarya</taxon>
        <taxon>Ascomycota</taxon>
        <taxon>Pezizomycotina</taxon>
        <taxon>Eurotiomycetes</taxon>
        <taxon>Eurotiomycetidae</taxon>
        <taxon>Eurotiales</taxon>
        <taxon>Aspergillaceae</taxon>
        <taxon>Aspergillus</taxon>
        <taxon>Aspergillus subgen. Circumdati</taxon>
    </lineage>
</organism>
<protein>
    <submittedName>
        <fullName evidence="1">Uncharacterized protein</fullName>
    </submittedName>
</protein>
<reference evidence="1 2" key="1">
    <citation type="journal article" date="2023" name="ACS Omega">
        <title>Identification of the Neoaspergillic Acid Biosynthesis Gene Cluster by Establishing an In Vitro CRISPR-Ribonucleoprotein Genetic System in Aspergillus melleus.</title>
        <authorList>
            <person name="Yuan B."/>
            <person name="Grau M.F."/>
            <person name="Murata R.M."/>
            <person name="Torok T."/>
            <person name="Venkateswaran K."/>
            <person name="Stajich J.E."/>
            <person name="Wang C.C.C."/>
        </authorList>
    </citation>
    <scope>NUCLEOTIDE SEQUENCE [LARGE SCALE GENOMIC DNA]</scope>
    <source>
        <strain evidence="1 2">IMV 1140</strain>
    </source>
</reference>
<dbReference type="EMBL" id="JAOPJF010000023">
    <property type="protein sequence ID" value="KAK1145607.1"/>
    <property type="molecule type" value="Genomic_DNA"/>
</dbReference>
<accession>A0ACC3B5K0</accession>
<dbReference type="Proteomes" id="UP001177260">
    <property type="component" value="Unassembled WGS sequence"/>
</dbReference>
<sequence>MDTLQNVFEYPDNDGGGNWVLAARNPNDPLMAPLTKSQRISYKIYHRNSLQEALSEYLYDVERRRGSENKPGELKIKSPPDETSDLDAGIQRFSRRKFKTYLHQRGYSITDLTMWAWIFRAGTPYQATLRLLATEDKNRLRNDSYLRTIPPFIPLFLLRQNLDLDTFRLLLLYSLSLISGQPLPKPEVYARAMSEDVWLENVQVEDAAPLINPNMCITFVVRLLHHARQLLPQAQVPIVRALATYLTLLKSDKAHGVSRATAHNMKFMTAKFNLVLRLLALRCRQGSFRSASIQQEAQFTLLRAMAGNQPVMPVTRQSYQAIAAVQLAHKKTSAERQFAELKAPSWPPWKEEKSGIDFQRGSEGMSSRAMRVMVQMKEAGYGHSRWEEVAGIYAGWDTDKSPTIQTRASTPQPRLLGNSVGSTSSAAIWEARLRSTRTVREAWACFLSYQDQGLPPRDRVYGAMVDKLIHGDKPEKNNNLGHSSHALPGDGLEVFPEPSSARDLIYVHTEPPTLGEFLHQMMSQGIRPRSKMLASLLPSAPNIRCGLDYLCCSLLSNDQVMALCTTWGSETAYHERSGRVLNEISDHLFTAFISLLCKFPTPKELMFRHSVRAMDAFPLIMGYRSKAHLKPATLFSYAPGSPTNLQHAINLLMARKSKPPEAWAHVLSAISRNRLSHANRVVNKNTQIVFAWYESLELLGRMKKLRVELRPEAFRLLCNSFSKFMMAEKTQPGATEEGMQLVAEAARHGALTHVDSDSLQPQDMTASGLHILQGQFDRLVTQGSMSHPVFEKDNKLRSRAEGADSLPRLSYIPSPAIFHALVRSLGFAEDYDSLIQVLGWMCRYESNIQEASEEYMNGARMLRNVVVAISVFLEGHLGIRSQQCSAKAQSAHVPTEALSAEGASSDHSDGRPPADLILEKAYDMVTASEVLGPWPNHEETQAYCQTHWEEQRVL</sequence>
<gene>
    <name evidence="1" type="ORF">N8T08_004166</name>
</gene>
<evidence type="ECO:0000313" key="1">
    <source>
        <dbReference type="EMBL" id="KAK1145607.1"/>
    </source>
</evidence>
<proteinExistence type="predicted"/>
<keyword evidence="2" id="KW-1185">Reference proteome</keyword>
<evidence type="ECO:0000313" key="2">
    <source>
        <dbReference type="Proteomes" id="UP001177260"/>
    </source>
</evidence>
<comment type="caution">
    <text evidence="1">The sequence shown here is derived from an EMBL/GenBank/DDBJ whole genome shotgun (WGS) entry which is preliminary data.</text>
</comment>
<name>A0ACC3B5K0_9EURO</name>